<dbReference type="Pfam" id="PF12771">
    <property type="entry name" value="SusD-like_2"/>
    <property type="match status" value="1"/>
</dbReference>
<dbReference type="PROSITE" id="PS51257">
    <property type="entry name" value="PROKAR_LIPOPROTEIN"/>
    <property type="match status" value="1"/>
</dbReference>
<name>A0ABW3B0I3_9FLAO</name>
<dbReference type="InterPro" id="IPR041662">
    <property type="entry name" value="SusD-like_2"/>
</dbReference>
<accession>A0ABW3B0I3</accession>
<proteinExistence type="predicted"/>
<dbReference type="Pfam" id="PF12741">
    <property type="entry name" value="SusD-like"/>
    <property type="match status" value="1"/>
</dbReference>
<dbReference type="InterPro" id="IPR011990">
    <property type="entry name" value="TPR-like_helical_dom_sf"/>
</dbReference>
<keyword evidence="1" id="KW-0732">Signal</keyword>
<feature type="chain" id="PRO_5046557976" evidence="1">
    <location>
        <begin position="21"/>
        <end position="645"/>
    </location>
</feature>
<dbReference type="Proteomes" id="UP001597012">
    <property type="component" value="Unassembled WGS sequence"/>
</dbReference>
<organism evidence="2 3">
    <name type="scientific">Maribacter chungangensis</name>
    <dbReference type="NCBI Taxonomy" id="1069117"/>
    <lineage>
        <taxon>Bacteria</taxon>
        <taxon>Pseudomonadati</taxon>
        <taxon>Bacteroidota</taxon>
        <taxon>Flavobacteriia</taxon>
        <taxon>Flavobacteriales</taxon>
        <taxon>Flavobacteriaceae</taxon>
        <taxon>Maribacter</taxon>
    </lineage>
</organism>
<gene>
    <name evidence="2" type="ORF">ACFQZJ_02205</name>
</gene>
<keyword evidence="2" id="KW-0449">Lipoprotein</keyword>
<dbReference type="Gene3D" id="1.25.40.390">
    <property type="match status" value="2"/>
</dbReference>
<dbReference type="RefSeq" id="WP_379931960.1">
    <property type="nucleotide sequence ID" value="NZ_JBHTHY010000003.1"/>
</dbReference>
<sequence>MKKSKLLTKMGLCISSLALMVSCTEDFEEINIDPQAANADQVQVEYFINASIGGAQQNPHIAERVFILYWKAAGRMDRIGTLPVGGDSDSWTTDYYNDYISRWLRNINTAITVADEKIANDNIREYTNNLKQVARIWRVYLMSEMSDNFGPIPINGFQGINPDYDSVEDVYYFMLQELKEATAALDLDVVNPNGLADLDPAYGYNYAQWQKYGNSLRMRLAMRLSEVDPAKAQQEFEDAASGPILATPGDNFKVAELGGWNDYSGVMTRPWNNQYLSPTLNNLMVGLGGVESTTTLPADKHASIKPENYLGLQFEDHFTKLTNDPSAGFWFDGLHAKIDPRAYSLFPIPGDTDNTDFNSFPPWNSAATTTERSLIIGEEDNDENGETNDIVIDGAFSWNAPVIGEWGEKGSRNRLRYPGTLPRLGNKFRNSAAERIFFASWETHFLIAEAAVRGWNVPMSGQAAYEQGIADSFEYNGVSEHLGAYLSSQDYNRAGTSVSWNHTAEPPATVTMDYVDGYTGTPGTTTFAYPTNNIYMGGSVKNDLLNKIITQKFIAQTPWLPLETWSDHRRLGLPFFENPAVEAPLPVMPQLTPSNVMTNSVGVFPQRLRFPSGFSNNLPTQYGQAVGALEGEDAIFTPLWWAKQE</sequence>
<feature type="signal peptide" evidence="1">
    <location>
        <begin position="1"/>
        <end position="20"/>
    </location>
</feature>
<dbReference type="EMBL" id="JBHTHY010000003">
    <property type="protein sequence ID" value="MFD0796258.1"/>
    <property type="molecule type" value="Genomic_DNA"/>
</dbReference>
<dbReference type="SUPFAM" id="SSF48452">
    <property type="entry name" value="TPR-like"/>
    <property type="match status" value="1"/>
</dbReference>
<evidence type="ECO:0000313" key="3">
    <source>
        <dbReference type="Proteomes" id="UP001597012"/>
    </source>
</evidence>
<keyword evidence="3" id="KW-1185">Reference proteome</keyword>
<protein>
    <submittedName>
        <fullName evidence="2">SusD/RagB family nutrient-binding outer membrane lipoprotein</fullName>
    </submittedName>
</protein>
<reference evidence="3" key="1">
    <citation type="journal article" date="2019" name="Int. J. Syst. Evol. Microbiol.">
        <title>The Global Catalogue of Microorganisms (GCM) 10K type strain sequencing project: providing services to taxonomists for standard genome sequencing and annotation.</title>
        <authorList>
            <consortium name="The Broad Institute Genomics Platform"/>
            <consortium name="The Broad Institute Genome Sequencing Center for Infectious Disease"/>
            <person name="Wu L."/>
            <person name="Ma J."/>
        </authorList>
    </citation>
    <scope>NUCLEOTIDE SEQUENCE [LARGE SCALE GENOMIC DNA]</scope>
    <source>
        <strain evidence="3">CCUG 61948</strain>
    </source>
</reference>
<dbReference type="InterPro" id="IPR024302">
    <property type="entry name" value="SusD-like"/>
</dbReference>
<evidence type="ECO:0000256" key="1">
    <source>
        <dbReference type="SAM" id="SignalP"/>
    </source>
</evidence>
<comment type="caution">
    <text evidence="2">The sequence shown here is derived from an EMBL/GenBank/DDBJ whole genome shotgun (WGS) entry which is preliminary data.</text>
</comment>
<evidence type="ECO:0000313" key="2">
    <source>
        <dbReference type="EMBL" id="MFD0796258.1"/>
    </source>
</evidence>